<comment type="caution">
    <text evidence="1">The sequence shown here is derived from an EMBL/GenBank/DDBJ whole genome shotgun (WGS) entry which is preliminary data.</text>
</comment>
<organism evidence="1 2">
    <name type="scientific">Cercophora samala</name>
    <dbReference type="NCBI Taxonomy" id="330535"/>
    <lineage>
        <taxon>Eukaryota</taxon>
        <taxon>Fungi</taxon>
        <taxon>Dikarya</taxon>
        <taxon>Ascomycota</taxon>
        <taxon>Pezizomycotina</taxon>
        <taxon>Sordariomycetes</taxon>
        <taxon>Sordariomycetidae</taxon>
        <taxon>Sordariales</taxon>
        <taxon>Lasiosphaeriaceae</taxon>
        <taxon>Cercophora</taxon>
    </lineage>
</organism>
<accession>A0AA39YFN2</accession>
<dbReference type="EMBL" id="JAULSY010000301">
    <property type="protein sequence ID" value="KAK0650995.1"/>
    <property type="molecule type" value="Genomic_DNA"/>
</dbReference>
<name>A0AA39YFN2_9PEZI</name>
<gene>
    <name evidence="1" type="ORF">QBC41DRAFT_308528</name>
</gene>
<dbReference type="AlphaFoldDB" id="A0AA39YFN2"/>
<sequence length="79" mass="8772">MADESVKEDKVSRVIRVKGKEVSVAVAAFTMDLLASDGTDEDADILLMDGETIEKNDKEMRDKLLQANQTKTEEVKTRA</sequence>
<reference evidence="1" key="1">
    <citation type="submission" date="2023-06" db="EMBL/GenBank/DDBJ databases">
        <title>Genome-scale phylogeny and comparative genomics of the fungal order Sordariales.</title>
        <authorList>
            <consortium name="Lawrence Berkeley National Laboratory"/>
            <person name="Hensen N."/>
            <person name="Bonometti L."/>
            <person name="Westerberg I."/>
            <person name="Brannstrom I.O."/>
            <person name="Guillou S."/>
            <person name="Cros-Aarteil S."/>
            <person name="Calhoun S."/>
            <person name="Haridas S."/>
            <person name="Kuo A."/>
            <person name="Mondo S."/>
            <person name="Pangilinan J."/>
            <person name="Riley R."/>
            <person name="Labutti K."/>
            <person name="Andreopoulos B."/>
            <person name="Lipzen A."/>
            <person name="Chen C."/>
            <person name="Yanf M."/>
            <person name="Daum C."/>
            <person name="Ng V."/>
            <person name="Clum A."/>
            <person name="Steindorff A."/>
            <person name="Ohm R."/>
            <person name="Martin F."/>
            <person name="Silar P."/>
            <person name="Natvig D."/>
            <person name="Lalanne C."/>
            <person name="Gautier V."/>
            <person name="Ament-Velasquez S.L."/>
            <person name="Kruys A."/>
            <person name="Hutchinson M.I."/>
            <person name="Powell A.J."/>
            <person name="Barry K."/>
            <person name="Miller A.N."/>
            <person name="Grigoriev I.V."/>
            <person name="Debuchy R."/>
            <person name="Gladieux P."/>
            <person name="Thoren M.H."/>
            <person name="Johannesson H."/>
        </authorList>
    </citation>
    <scope>NUCLEOTIDE SEQUENCE</scope>
    <source>
        <strain evidence="1">CBS 307.81</strain>
    </source>
</reference>
<keyword evidence="2" id="KW-1185">Reference proteome</keyword>
<proteinExistence type="predicted"/>
<dbReference type="Proteomes" id="UP001174997">
    <property type="component" value="Unassembled WGS sequence"/>
</dbReference>
<evidence type="ECO:0000313" key="2">
    <source>
        <dbReference type="Proteomes" id="UP001174997"/>
    </source>
</evidence>
<evidence type="ECO:0000313" key="1">
    <source>
        <dbReference type="EMBL" id="KAK0650995.1"/>
    </source>
</evidence>
<protein>
    <submittedName>
        <fullName evidence="1">Uncharacterized protein</fullName>
    </submittedName>
</protein>